<evidence type="ECO:0000313" key="4">
    <source>
        <dbReference type="Proteomes" id="UP000197208"/>
    </source>
</evidence>
<evidence type="ECO:0000259" key="2">
    <source>
        <dbReference type="Pfam" id="PF13354"/>
    </source>
</evidence>
<dbReference type="SUPFAM" id="SSF56601">
    <property type="entry name" value="beta-lactamase/transpeptidase-like"/>
    <property type="match status" value="1"/>
</dbReference>
<sequence>MRPSWRAPVFLSVSLLASAHAQTTPDIPAAVTRLFSGPVQAEWLAPDLQAVLSSEQLQVALDGLRAQLGAFVSAGTQGGMTVAVFEKGQLGVQAALDDQGRFTGLRFTPLVASADATGASSPRELLRRIFGGPLDPALFAPSFLEALPEAQLRSFLEGLRAQYGPLQDVQVSATGATLIFENGPLNVTQFTLDAQGRVTGLVVAPVTPEVTFGSPDEARAAFAALPGQVSLLVQEVGVQGAAPLVALNTTRPLAVGSTFKLAILAELQAQVSAGQRAWTDELTLTDADRSLPSGTLQDAPTGSRYTLRDLAARMISQSDNTATDLLLNAVGRAGVEARFGQRPMPGTREAFALKNPANAALLAEYRAAVLNVPARRDVLERARVAPLPAASAFAGGPLARDVEWFASTGRLCRLMNDVAPLKETQLNPGVADPAAFRSVSFKGGSEPGVLNLTTQVTTPAGRTYCVSATWNDARALNDPQFLALYGGVLRLLR</sequence>
<keyword evidence="3" id="KW-0378">Hydrolase</keyword>
<dbReference type="PANTHER" id="PTHR35333">
    <property type="entry name" value="BETA-LACTAMASE"/>
    <property type="match status" value="1"/>
</dbReference>
<reference evidence="3 4" key="1">
    <citation type="submission" date="2017-05" db="EMBL/GenBank/DDBJ databases">
        <title>De novo genome assembly of Deniococcus indicus strain DR1.</title>
        <authorList>
            <person name="Chauhan D."/>
            <person name="Yennamalli R.M."/>
            <person name="Priyadarshini R."/>
        </authorList>
    </citation>
    <scope>NUCLEOTIDE SEQUENCE [LARGE SCALE GENOMIC DNA]</scope>
    <source>
        <strain evidence="3 4">DR1</strain>
    </source>
</reference>
<evidence type="ECO:0000256" key="1">
    <source>
        <dbReference type="SAM" id="SignalP"/>
    </source>
</evidence>
<dbReference type="RefSeq" id="WP_088248258.1">
    <property type="nucleotide sequence ID" value="NZ_BNAM01000004.1"/>
</dbReference>
<dbReference type="GO" id="GO:0030655">
    <property type="term" value="P:beta-lactam antibiotic catabolic process"/>
    <property type="evidence" value="ECO:0007669"/>
    <property type="project" value="InterPro"/>
</dbReference>
<keyword evidence="1" id="KW-0732">Signal</keyword>
<dbReference type="AlphaFoldDB" id="A0A2D0A8B6"/>
<dbReference type="Proteomes" id="UP000197208">
    <property type="component" value="Unassembled WGS sequence"/>
</dbReference>
<gene>
    <name evidence="3" type="ORF">CBQ26_08775</name>
</gene>
<dbReference type="Pfam" id="PF13354">
    <property type="entry name" value="Beta-lactamase2"/>
    <property type="match status" value="1"/>
</dbReference>
<dbReference type="InterPro" id="IPR012338">
    <property type="entry name" value="Beta-lactam/transpept-like"/>
</dbReference>
<name>A0A2D0A8B6_9DEIO</name>
<feature type="chain" id="PRO_5012474561" evidence="1">
    <location>
        <begin position="22"/>
        <end position="493"/>
    </location>
</feature>
<proteinExistence type="predicted"/>
<accession>A0A2D0A8B6</accession>
<keyword evidence="4" id="KW-1185">Reference proteome</keyword>
<protein>
    <submittedName>
        <fullName evidence="3">Serine hydrolase</fullName>
    </submittedName>
</protein>
<dbReference type="GO" id="GO:0046677">
    <property type="term" value="P:response to antibiotic"/>
    <property type="evidence" value="ECO:0007669"/>
    <property type="project" value="InterPro"/>
</dbReference>
<dbReference type="PANTHER" id="PTHR35333:SF5">
    <property type="entry name" value="CONSERVED LIPOPROTEIN LPQF-RELATED"/>
    <property type="match status" value="1"/>
</dbReference>
<dbReference type="InterPro" id="IPR045155">
    <property type="entry name" value="Beta-lactam_cat"/>
</dbReference>
<dbReference type="GO" id="GO:0008800">
    <property type="term" value="F:beta-lactamase activity"/>
    <property type="evidence" value="ECO:0007669"/>
    <property type="project" value="InterPro"/>
</dbReference>
<dbReference type="OrthoDB" id="9775096at2"/>
<comment type="caution">
    <text evidence="3">The sequence shown here is derived from an EMBL/GenBank/DDBJ whole genome shotgun (WGS) entry which is preliminary data.</text>
</comment>
<dbReference type="InterPro" id="IPR000871">
    <property type="entry name" value="Beta-lactam_class-A"/>
</dbReference>
<evidence type="ECO:0000313" key="3">
    <source>
        <dbReference type="EMBL" id="OWL96647.1"/>
    </source>
</evidence>
<organism evidence="3 4">
    <name type="scientific">Deinococcus indicus</name>
    <dbReference type="NCBI Taxonomy" id="223556"/>
    <lineage>
        <taxon>Bacteria</taxon>
        <taxon>Thermotogati</taxon>
        <taxon>Deinococcota</taxon>
        <taxon>Deinococci</taxon>
        <taxon>Deinococcales</taxon>
        <taxon>Deinococcaceae</taxon>
        <taxon>Deinococcus</taxon>
    </lineage>
</organism>
<dbReference type="EMBL" id="NHMK01000011">
    <property type="protein sequence ID" value="OWL96647.1"/>
    <property type="molecule type" value="Genomic_DNA"/>
</dbReference>
<feature type="signal peptide" evidence="1">
    <location>
        <begin position="1"/>
        <end position="21"/>
    </location>
</feature>
<feature type="domain" description="Beta-lactamase class A catalytic" evidence="2">
    <location>
        <begin position="245"/>
        <end position="355"/>
    </location>
</feature>
<dbReference type="Gene3D" id="3.40.710.10">
    <property type="entry name" value="DD-peptidase/beta-lactamase superfamily"/>
    <property type="match status" value="1"/>
</dbReference>